<gene>
    <name evidence="8" type="primary">SCR</name>
</gene>
<evidence type="ECO:0000256" key="3">
    <source>
        <dbReference type="ARBA" id="ARBA00022525"/>
    </source>
</evidence>
<protein>
    <submittedName>
        <fullName evidence="8">SCR protein</fullName>
    </submittedName>
    <submittedName>
        <fullName evidence="7">SCRp</fullName>
    </submittedName>
</protein>
<evidence type="ECO:0000256" key="1">
    <source>
        <dbReference type="ARBA" id="ARBA00004613"/>
    </source>
</evidence>
<dbReference type="GO" id="GO:0005576">
    <property type="term" value="C:extracellular region"/>
    <property type="evidence" value="ECO:0007669"/>
    <property type="project" value="UniProtKB-SubCell"/>
</dbReference>
<evidence type="ECO:0000256" key="5">
    <source>
        <dbReference type="ARBA" id="ARBA00023157"/>
    </source>
</evidence>
<dbReference type="EMBL" id="FO203484">
    <property type="protein sequence ID" value="CCI61491.1"/>
    <property type="molecule type" value="Genomic_DNA"/>
</dbReference>
<keyword evidence="3" id="KW-0964">Secreted</keyword>
<reference evidence="7" key="1">
    <citation type="journal article" date="2012" name="PLoS Genet.">
        <title>Contrasted patterns of molecular evolution in dominant and recessive self-incompatibility haplotypes in Arabidopsis.</title>
        <authorList>
            <person name="Goubet P.M."/>
            <person name="Berges H."/>
            <person name="Bellec A."/>
            <person name="Prat E."/>
            <person name="Helmstetter N."/>
            <person name="Mangenot S."/>
            <person name="Gallina S."/>
            <person name="Holl A.C."/>
            <person name="Fobis-Loisy I."/>
            <person name="Vekemans X."/>
            <person name="Castric V."/>
        </authorList>
    </citation>
    <scope>NUCLEOTIDE SEQUENCE</scope>
</reference>
<comment type="subcellular location">
    <subcellularLocation>
        <location evidence="1">Secreted</location>
    </subcellularLocation>
</comment>
<dbReference type="EMBL" id="KJ772391">
    <property type="protein sequence ID" value="AID21599.1"/>
    <property type="molecule type" value="Genomic_DNA"/>
</dbReference>
<sequence>MRAATMLIAFYVFIFISLFLTHVQDAEAYRQNCISKKKFKGECGENGLKVCMEDFKKKPLKCIKCLDYKPLEIHHCTCRFC</sequence>
<dbReference type="Pfam" id="PF06876">
    <property type="entry name" value="SCRL"/>
    <property type="match status" value="1"/>
</dbReference>
<dbReference type="InterPro" id="IPR010682">
    <property type="entry name" value="SCRL"/>
</dbReference>
<reference evidence="8" key="3">
    <citation type="submission" date="2012-06" db="EMBL/GenBank/DDBJ databases">
        <title>Contrasted Patterns of Molecular Evolution in Dominant and Recessive Self-Incompatibility Haplotypes in Arabidopsis.</title>
        <authorList>
            <person name="Goubet P"/>
            <person name="Berges H"/>
            <person name="Bellec A"/>
            <person name="Prat E"/>
            <person name="Helmstetter N"/>
            <person name="Mangenot S"/>
            <person name="Gallina S"/>
            <person name="Holl AC"/>
            <person name="Fobis-Loisy I"/>
            <person name="Vekemans X"/>
            <person name="Castric V."/>
        </authorList>
    </citation>
    <scope>NUCLEOTIDE SEQUENCE</scope>
</reference>
<dbReference type="EMBL" id="FO203482">
    <property type="protein sequence ID" value="CCI61490.1"/>
    <property type="molecule type" value="Genomic_DNA"/>
</dbReference>
<keyword evidence="4 6" id="KW-0732">Signal</keyword>
<evidence type="ECO:0000256" key="6">
    <source>
        <dbReference type="SAM" id="SignalP"/>
    </source>
</evidence>
<evidence type="ECO:0000256" key="2">
    <source>
        <dbReference type="ARBA" id="ARBA00006722"/>
    </source>
</evidence>
<evidence type="ECO:0000313" key="7">
    <source>
        <dbReference type="EMBL" id="AID21599.1"/>
    </source>
</evidence>
<dbReference type="AlphaFoldDB" id="I4IY60"/>
<reference evidence="8" key="2">
    <citation type="submission" date="2012-01" db="EMBL/GenBank/DDBJ databases">
        <authorList>
            <person name="Genoscope - CEA"/>
        </authorList>
    </citation>
    <scope>NUCLEOTIDE SEQUENCE</scope>
</reference>
<feature type="signal peptide" evidence="6">
    <location>
        <begin position="1"/>
        <end position="28"/>
    </location>
</feature>
<name>I4IY60_ARAHA</name>
<feature type="chain" id="PRO_5007673984" evidence="6">
    <location>
        <begin position="29"/>
        <end position="81"/>
    </location>
</feature>
<accession>I4IY60</accession>
<comment type="similarity">
    <text evidence="2">Belongs to the DEFL family.</text>
</comment>
<organism evidence="8">
    <name type="scientific">Arabidopsis halleri</name>
    <dbReference type="NCBI Taxonomy" id="81970"/>
    <lineage>
        <taxon>Eukaryota</taxon>
        <taxon>Viridiplantae</taxon>
        <taxon>Streptophyta</taxon>
        <taxon>Embryophyta</taxon>
        <taxon>Tracheophyta</taxon>
        <taxon>Spermatophyta</taxon>
        <taxon>Magnoliopsida</taxon>
        <taxon>eudicotyledons</taxon>
        <taxon>Gunneridae</taxon>
        <taxon>Pentapetalae</taxon>
        <taxon>rosids</taxon>
        <taxon>malvids</taxon>
        <taxon>Brassicales</taxon>
        <taxon>Brassicaceae</taxon>
        <taxon>Camelineae</taxon>
        <taxon>Arabidopsis</taxon>
    </lineage>
</organism>
<keyword evidence="5" id="KW-1015">Disulfide bond</keyword>
<evidence type="ECO:0000313" key="8">
    <source>
        <dbReference type="EMBL" id="CCI61491.1"/>
    </source>
</evidence>
<proteinExistence type="inferred from homology"/>
<dbReference type="GO" id="GO:0007165">
    <property type="term" value="P:signal transduction"/>
    <property type="evidence" value="ECO:0007669"/>
    <property type="project" value="InterPro"/>
</dbReference>
<evidence type="ECO:0000256" key="4">
    <source>
        <dbReference type="ARBA" id="ARBA00022729"/>
    </source>
</evidence>
<reference evidence="7" key="4">
    <citation type="submission" date="2014-05" db="EMBL/GenBank/DDBJ databases">
        <authorList>
            <person name="Castric V."/>
        </authorList>
    </citation>
    <scope>NUCLEOTIDE SEQUENCE</scope>
</reference>